<evidence type="ECO:0000313" key="5">
    <source>
        <dbReference type="Proteomes" id="UP000636960"/>
    </source>
</evidence>
<evidence type="ECO:0000256" key="1">
    <source>
        <dbReference type="ARBA" id="ARBA00009013"/>
    </source>
</evidence>
<gene>
    <name evidence="4" type="ORF">Ari01nite_66800</name>
</gene>
<dbReference type="EMBL" id="BOMV01000071">
    <property type="protein sequence ID" value="GIE99215.1"/>
    <property type="molecule type" value="Genomic_DNA"/>
</dbReference>
<sequence length="199" mass="20747">MTAVPSAYGSGVQLICDTCGDVAATDGCGLHDADVVYVAVTAIGWSGSAFARGPHRCPSCPPSAPRRTQKPARVVTDRVDVELRPAAAVVRVRGDLDLDVAPGLRAALERAMAARTHVVVDLSGAGVIDAVGLGALVRARNAVRRRHGELLLAGPSRFVQTVLRTMRLHTAFRSFGTVEQAVAAAHRPSPRLALAGTTS</sequence>
<dbReference type="PROSITE" id="PS50801">
    <property type="entry name" value="STAS"/>
    <property type="match status" value="1"/>
</dbReference>
<dbReference type="PANTHER" id="PTHR33495">
    <property type="entry name" value="ANTI-SIGMA FACTOR ANTAGONIST TM_1081-RELATED-RELATED"/>
    <property type="match status" value="1"/>
</dbReference>
<organism evidence="4 5">
    <name type="scientific">Paractinoplanes rishiriensis</name>
    <dbReference type="NCBI Taxonomy" id="1050105"/>
    <lineage>
        <taxon>Bacteria</taxon>
        <taxon>Bacillati</taxon>
        <taxon>Actinomycetota</taxon>
        <taxon>Actinomycetes</taxon>
        <taxon>Micromonosporales</taxon>
        <taxon>Micromonosporaceae</taxon>
        <taxon>Paractinoplanes</taxon>
    </lineage>
</organism>
<dbReference type="InterPro" id="IPR003658">
    <property type="entry name" value="Anti-sigma_ant"/>
</dbReference>
<dbReference type="CDD" id="cd07043">
    <property type="entry name" value="STAS_anti-anti-sigma_factors"/>
    <property type="match status" value="1"/>
</dbReference>
<dbReference type="NCBIfam" id="TIGR00377">
    <property type="entry name" value="ant_ant_sig"/>
    <property type="match status" value="1"/>
</dbReference>
<dbReference type="Pfam" id="PF01740">
    <property type="entry name" value="STAS"/>
    <property type="match status" value="1"/>
</dbReference>
<feature type="domain" description="STAS" evidence="3">
    <location>
        <begin position="77"/>
        <end position="185"/>
    </location>
</feature>
<dbReference type="InterPro" id="IPR002645">
    <property type="entry name" value="STAS_dom"/>
</dbReference>
<dbReference type="Gene3D" id="3.30.750.24">
    <property type="entry name" value="STAS domain"/>
    <property type="match status" value="1"/>
</dbReference>
<dbReference type="AlphaFoldDB" id="A0A919N063"/>
<name>A0A919N063_9ACTN</name>
<dbReference type="GO" id="GO:0043856">
    <property type="term" value="F:anti-sigma factor antagonist activity"/>
    <property type="evidence" value="ECO:0007669"/>
    <property type="project" value="InterPro"/>
</dbReference>
<dbReference type="SUPFAM" id="SSF52091">
    <property type="entry name" value="SpoIIaa-like"/>
    <property type="match status" value="1"/>
</dbReference>
<keyword evidence="5" id="KW-1185">Reference proteome</keyword>
<dbReference type="RefSeq" id="WP_203786225.1">
    <property type="nucleotide sequence ID" value="NZ_BOMV01000071.1"/>
</dbReference>
<dbReference type="Proteomes" id="UP000636960">
    <property type="component" value="Unassembled WGS sequence"/>
</dbReference>
<reference evidence="4" key="1">
    <citation type="submission" date="2021-01" db="EMBL/GenBank/DDBJ databases">
        <title>Whole genome shotgun sequence of Actinoplanes rishiriensis NBRC 108556.</title>
        <authorList>
            <person name="Komaki H."/>
            <person name="Tamura T."/>
        </authorList>
    </citation>
    <scope>NUCLEOTIDE SEQUENCE</scope>
    <source>
        <strain evidence="4">NBRC 108556</strain>
    </source>
</reference>
<protein>
    <recommendedName>
        <fullName evidence="2">Anti-sigma factor antagonist</fullName>
    </recommendedName>
</protein>
<evidence type="ECO:0000256" key="2">
    <source>
        <dbReference type="RuleBase" id="RU003749"/>
    </source>
</evidence>
<accession>A0A919N063</accession>
<comment type="similarity">
    <text evidence="1 2">Belongs to the anti-sigma-factor antagonist family.</text>
</comment>
<dbReference type="InterPro" id="IPR036513">
    <property type="entry name" value="STAS_dom_sf"/>
</dbReference>
<dbReference type="PANTHER" id="PTHR33495:SF2">
    <property type="entry name" value="ANTI-SIGMA FACTOR ANTAGONIST TM_1081-RELATED"/>
    <property type="match status" value="1"/>
</dbReference>
<proteinExistence type="inferred from homology"/>
<evidence type="ECO:0000259" key="3">
    <source>
        <dbReference type="PROSITE" id="PS50801"/>
    </source>
</evidence>
<comment type="caution">
    <text evidence="4">The sequence shown here is derived from an EMBL/GenBank/DDBJ whole genome shotgun (WGS) entry which is preliminary data.</text>
</comment>
<evidence type="ECO:0000313" key="4">
    <source>
        <dbReference type="EMBL" id="GIE99215.1"/>
    </source>
</evidence>